<organism evidence="1 2">
    <name type="scientific">Phocaeicola dorei DSM 17855</name>
    <dbReference type="NCBI Taxonomy" id="483217"/>
    <lineage>
        <taxon>Bacteria</taxon>
        <taxon>Pseudomonadati</taxon>
        <taxon>Bacteroidota</taxon>
        <taxon>Bacteroidia</taxon>
        <taxon>Bacteroidales</taxon>
        <taxon>Bacteroidaceae</taxon>
        <taxon>Phocaeicola</taxon>
    </lineage>
</organism>
<evidence type="ECO:0000313" key="1">
    <source>
        <dbReference type="EMBL" id="EEB23110.1"/>
    </source>
</evidence>
<sequence>MAMPTILHLHYDVLARRGTAVKVIDDTLVVNILRTVLLVQKRQVFNVMLTRQQFVKQDYQQGLAGRLAEDYLEAEIRERVYKAG</sequence>
<dbReference type="Proteomes" id="UP000004849">
    <property type="component" value="Unassembled WGS sequence"/>
</dbReference>
<proteinExistence type="predicted"/>
<dbReference type="HOGENOM" id="CLU_2520789_0_0_10"/>
<accession>B6W4L3</accession>
<reference evidence="1 2" key="2">
    <citation type="submission" date="2008-10" db="EMBL/GenBank/DDBJ databases">
        <authorList>
            <person name="Fulton L."/>
            <person name="Clifton S."/>
            <person name="Fulton B."/>
            <person name="Xu J."/>
            <person name="Minx P."/>
            <person name="Pepin K.H."/>
            <person name="Johnson M."/>
            <person name="Thiruvilangam P."/>
            <person name="Bhonagiri V."/>
            <person name="Nash W.E."/>
            <person name="Mardis E.R."/>
            <person name="Wilson R.K."/>
        </authorList>
    </citation>
    <scope>NUCLEOTIDE SEQUENCE [LARGE SCALE GENOMIC DNA]</scope>
    <source>
        <strain evidence="1 2">DSM 17855</strain>
    </source>
</reference>
<dbReference type="EMBL" id="ABWZ01000080">
    <property type="protein sequence ID" value="EEB23110.1"/>
    <property type="molecule type" value="Genomic_DNA"/>
</dbReference>
<gene>
    <name evidence="1" type="ORF">BACDOR_04513</name>
</gene>
<dbReference type="AlphaFoldDB" id="B6W4L3"/>
<reference evidence="1 2" key="1">
    <citation type="submission" date="2008-10" db="EMBL/GenBank/DDBJ databases">
        <title>Draft genome sequence of Bacteroides dorei (DSM 17855).</title>
        <authorList>
            <person name="Sudarsanam P."/>
            <person name="Ley R."/>
            <person name="Guruge J."/>
            <person name="Turnbaugh P.J."/>
            <person name="Mahowald M."/>
            <person name="Liep D."/>
            <person name="Gordon J."/>
        </authorList>
    </citation>
    <scope>NUCLEOTIDE SEQUENCE [LARGE SCALE GENOMIC DNA]</scope>
    <source>
        <strain evidence="1 2">DSM 17855</strain>
    </source>
</reference>
<name>B6W4L3_9BACT</name>
<protein>
    <submittedName>
        <fullName evidence="1">Uncharacterized protein</fullName>
    </submittedName>
</protein>
<evidence type="ECO:0000313" key="2">
    <source>
        <dbReference type="Proteomes" id="UP000004849"/>
    </source>
</evidence>